<evidence type="ECO:0000313" key="7">
    <source>
        <dbReference type="Proteomes" id="UP000280792"/>
    </source>
</evidence>
<evidence type="ECO:0000256" key="4">
    <source>
        <dbReference type="ARBA" id="ARBA00023136"/>
    </source>
</evidence>
<reference evidence="6 7" key="2">
    <citation type="submission" date="2018-12" db="EMBL/GenBank/DDBJ databases">
        <title>Simiduia agarivorans gen. nov., sp. nov., a marine, agarolytic bacterium isolated from shallow coastal water from Keelung, Taiwan.</title>
        <authorList>
            <person name="Shieh W.Y."/>
        </authorList>
    </citation>
    <scope>NUCLEOTIDE SEQUENCE [LARGE SCALE GENOMIC DNA]</scope>
    <source>
        <strain evidence="6 7">GTF-13</strain>
    </source>
</reference>
<dbReference type="GO" id="GO:0016020">
    <property type="term" value="C:membrane"/>
    <property type="evidence" value="ECO:0007669"/>
    <property type="project" value="UniProtKB-SubCell"/>
</dbReference>
<proteinExistence type="predicted"/>
<dbReference type="PANTHER" id="PTHR35814:SF1">
    <property type="entry name" value="GLUTATHIONE S-TRANSFERASE-RELATED"/>
    <property type="match status" value="1"/>
</dbReference>
<dbReference type="SUPFAM" id="SSF161084">
    <property type="entry name" value="MAPEG domain-like"/>
    <property type="match status" value="1"/>
</dbReference>
<comment type="subcellular location">
    <subcellularLocation>
        <location evidence="1">Membrane</location>
    </subcellularLocation>
</comment>
<dbReference type="InterPro" id="IPR023352">
    <property type="entry name" value="MAPEG-like_dom_sf"/>
</dbReference>
<feature type="transmembrane region" description="Helical" evidence="5">
    <location>
        <begin position="106"/>
        <end position="127"/>
    </location>
</feature>
<name>A0A3P3VJL1_9GAMM</name>
<accession>A0A3P3VJL1</accession>
<feature type="transmembrane region" description="Helical" evidence="5">
    <location>
        <begin position="46"/>
        <end position="70"/>
    </location>
</feature>
<dbReference type="RefSeq" id="WP_125017071.1">
    <property type="nucleotide sequence ID" value="NZ_QWEZ01000002.1"/>
</dbReference>
<organism evidence="6 7">
    <name type="scientific">Aestuariirhabdus litorea</name>
    <dbReference type="NCBI Taxonomy" id="2528527"/>
    <lineage>
        <taxon>Bacteria</taxon>
        <taxon>Pseudomonadati</taxon>
        <taxon>Pseudomonadota</taxon>
        <taxon>Gammaproteobacteria</taxon>
        <taxon>Oceanospirillales</taxon>
        <taxon>Aestuariirhabdaceae</taxon>
        <taxon>Aestuariirhabdus</taxon>
    </lineage>
</organism>
<keyword evidence="7" id="KW-1185">Reference proteome</keyword>
<dbReference type="Pfam" id="PF01124">
    <property type="entry name" value="MAPEG"/>
    <property type="match status" value="1"/>
</dbReference>
<keyword evidence="3 5" id="KW-1133">Transmembrane helix</keyword>
<evidence type="ECO:0000256" key="2">
    <source>
        <dbReference type="ARBA" id="ARBA00022692"/>
    </source>
</evidence>
<gene>
    <name evidence="6" type="ORF">D0544_13705</name>
</gene>
<feature type="transmembrane region" description="Helical" evidence="5">
    <location>
        <begin position="6"/>
        <end position="25"/>
    </location>
</feature>
<evidence type="ECO:0000256" key="5">
    <source>
        <dbReference type="SAM" id="Phobius"/>
    </source>
</evidence>
<dbReference type="Proteomes" id="UP000280792">
    <property type="component" value="Unassembled WGS sequence"/>
</dbReference>
<comment type="caution">
    <text evidence="6">The sequence shown here is derived from an EMBL/GenBank/DDBJ whole genome shotgun (WGS) entry which is preliminary data.</text>
</comment>
<dbReference type="InterPro" id="IPR001129">
    <property type="entry name" value="Membr-assoc_MAPEG"/>
</dbReference>
<evidence type="ECO:0000256" key="1">
    <source>
        <dbReference type="ARBA" id="ARBA00004370"/>
    </source>
</evidence>
<dbReference type="Gene3D" id="1.20.120.550">
    <property type="entry name" value="Membrane associated eicosanoid/glutathione metabolism-like domain"/>
    <property type="match status" value="1"/>
</dbReference>
<evidence type="ECO:0000256" key="3">
    <source>
        <dbReference type="ARBA" id="ARBA00022989"/>
    </source>
</evidence>
<dbReference type="EMBL" id="QWEZ01000002">
    <property type="protein sequence ID" value="RRJ82900.1"/>
    <property type="molecule type" value="Genomic_DNA"/>
</dbReference>
<sequence length="128" mass="14094">MINFHWFALFAALNGLLLLLLTINVSRLRMKHRISYGDGGNRELMLAIRVHANGVEQVVIFGLVLLALALLRAPQWLQEALVVGFTLSRLAHAYGMLGRVHRMRQLGAAVTYLAQAVAVVALLLVLLG</sequence>
<dbReference type="AlphaFoldDB" id="A0A3P3VJL1"/>
<evidence type="ECO:0008006" key="8">
    <source>
        <dbReference type="Google" id="ProtNLM"/>
    </source>
</evidence>
<keyword evidence="2 5" id="KW-0812">Transmembrane</keyword>
<keyword evidence="4 5" id="KW-0472">Membrane</keyword>
<evidence type="ECO:0000313" key="6">
    <source>
        <dbReference type="EMBL" id="RRJ82900.1"/>
    </source>
</evidence>
<dbReference type="PANTHER" id="PTHR35814">
    <property type="match status" value="1"/>
</dbReference>
<reference evidence="6 7" key="1">
    <citation type="submission" date="2018-08" db="EMBL/GenBank/DDBJ databases">
        <authorList>
            <person name="Khan S.A."/>
        </authorList>
    </citation>
    <scope>NUCLEOTIDE SEQUENCE [LARGE SCALE GENOMIC DNA]</scope>
    <source>
        <strain evidence="6 7">GTF-13</strain>
    </source>
</reference>
<protein>
    <recommendedName>
        <fullName evidence="8">Glutathione S-transferase</fullName>
    </recommendedName>
</protein>